<dbReference type="AlphaFoldDB" id="A8NVA7"/>
<feature type="compositionally biased region" description="Basic and acidic residues" evidence="1">
    <location>
        <begin position="944"/>
        <end position="960"/>
    </location>
</feature>
<protein>
    <submittedName>
        <fullName evidence="2">Uncharacterized protein</fullName>
    </submittedName>
</protein>
<proteinExistence type="predicted"/>
<feature type="region of interest" description="Disordered" evidence="1">
    <location>
        <begin position="316"/>
        <end position="497"/>
    </location>
</feature>
<feature type="compositionally biased region" description="Low complexity" evidence="1">
    <location>
        <begin position="701"/>
        <end position="714"/>
    </location>
</feature>
<dbReference type="EMBL" id="AACS02000004">
    <property type="protein sequence ID" value="EAU85211.1"/>
    <property type="molecule type" value="Genomic_DNA"/>
</dbReference>
<keyword evidence="3" id="KW-1185">Reference proteome</keyword>
<dbReference type="Proteomes" id="UP000001861">
    <property type="component" value="Unassembled WGS sequence"/>
</dbReference>
<comment type="caution">
    <text evidence="2">The sequence shown here is derived from an EMBL/GenBank/DDBJ whole genome shotgun (WGS) entry which is preliminary data.</text>
</comment>
<dbReference type="OMA" id="TMTLNCM"/>
<organism evidence="2 3">
    <name type="scientific">Coprinopsis cinerea (strain Okayama-7 / 130 / ATCC MYA-4618 / FGSC 9003)</name>
    <name type="common">Inky cap fungus</name>
    <name type="synonym">Hormographiella aspergillata</name>
    <dbReference type="NCBI Taxonomy" id="240176"/>
    <lineage>
        <taxon>Eukaryota</taxon>
        <taxon>Fungi</taxon>
        <taxon>Dikarya</taxon>
        <taxon>Basidiomycota</taxon>
        <taxon>Agaricomycotina</taxon>
        <taxon>Agaricomycetes</taxon>
        <taxon>Agaricomycetidae</taxon>
        <taxon>Agaricales</taxon>
        <taxon>Agaricineae</taxon>
        <taxon>Psathyrellaceae</taxon>
        <taxon>Coprinopsis</taxon>
    </lineage>
</organism>
<feature type="region of interest" description="Disordered" evidence="1">
    <location>
        <begin position="701"/>
        <end position="727"/>
    </location>
</feature>
<evidence type="ECO:0000313" key="3">
    <source>
        <dbReference type="Proteomes" id="UP000001861"/>
    </source>
</evidence>
<feature type="region of interest" description="Disordered" evidence="1">
    <location>
        <begin position="105"/>
        <end position="143"/>
    </location>
</feature>
<reference evidence="2 3" key="1">
    <citation type="journal article" date="2010" name="Proc. Natl. Acad. Sci. U.S.A.">
        <title>Insights into evolution of multicellular fungi from the assembled chromosomes of the mushroom Coprinopsis cinerea (Coprinus cinereus).</title>
        <authorList>
            <person name="Stajich J.E."/>
            <person name="Wilke S.K."/>
            <person name="Ahren D."/>
            <person name="Au C.H."/>
            <person name="Birren B.W."/>
            <person name="Borodovsky M."/>
            <person name="Burns C."/>
            <person name="Canback B."/>
            <person name="Casselton L.A."/>
            <person name="Cheng C.K."/>
            <person name="Deng J."/>
            <person name="Dietrich F.S."/>
            <person name="Fargo D.C."/>
            <person name="Farman M.L."/>
            <person name="Gathman A.C."/>
            <person name="Goldberg J."/>
            <person name="Guigo R."/>
            <person name="Hoegger P.J."/>
            <person name="Hooker J.B."/>
            <person name="Huggins A."/>
            <person name="James T.Y."/>
            <person name="Kamada T."/>
            <person name="Kilaru S."/>
            <person name="Kodira C."/>
            <person name="Kues U."/>
            <person name="Kupfer D."/>
            <person name="Kwan H.S."/>
            <person name="Lomsadze A."/>
            <person name="Li W."/>
            <person name="Lilly W.W."/>
            <person name="Ma L.J."/>
            <person name="Mackey A.J."/>
            <person name="Manning G."/>
            <person name="Martin F."/>
            <person name="Muraguchi H."/>
            <person name="Natvig D.O."/>
            <person name="Palmerini H."/>
            <person name="Ramesh M.A."/>
            <person name="Rehmeyer C.J."/>
            <person name="Roe B.A."/>
            <person name="Shenoy N."/>
            <person name="Stanke M."/>
            <person name="Ter-Hovhannisyan V."/>
            <person name="Tunlid A."/>
            <person name="Velagapudi R."/>
            <person name="Vision T.J."/>
            <person name="Zeng Q."/>
            <person name="Zolan M.E."/>
            <person name="Pukkila P.J."/>
        </authorList>
    </citation>
    <scope>NUCLEOTIDE SEQUENCE [LARGE SCALE GENOMIC DNA]</scope>
    <source>
        <strain evidence="3">Okayama-7 / 130 / ATCC MYA-4618 / FGSC 9003</strain>
    </source>
</reference>
<feature type="region of interest" description="Disordered" evidence="1">
    <location>
        <begin position="575"/>
        <end position="595"/>
    </location>
</feature>
<feature type="region of interest" description="Disordered" evidence="1">
    <location>
        <begin position="200"/>
        <end position="244"/>
    </location>
</feature>
<dbReference type="VEuPathDB" id="FungiDB:CC1G_06227"/>
<dbReference type="RefSeq" id="XP_001836640.1">
    <property type="nucleotide sequence ID" value="XM_001836588.2"/>
</dbReference>
<feature type="compositionally biased region" description="Basic and acidic residues" evidence="1">
    <location>
        <begin position="124"/>
        <end position="139"/>
    </location>
</feature>
<dbReference type="InParanoid" id="A8NVA7"/>
<feature type="compositionally biased region" description="Polar residues" evidence="1">
    <location>
        <begin position="395"/>
        <end position="412"/>
    </location>
</feature>
<sequence>MSALVMPRCTGTRMWRPHPVVPFLAFYSSEQLAQFMRTHLDDPFSEKFAKFVETVNMTGSYFTSMDDDTLSRLCGHEPSLLYDLQRWKTALTKPRTPSVRTVFELPPISPTVSPAPSEPSTLHPESDREVPVHGDADRSDDWDDFLLSTPESTQSAFTLEDQGPLSPHITRAQHVDVVETRSTHHFSPLISRHQFTHYDTHHHHPGVDDDKFPYSNPSPESDLDGGSSTAGDNDPLFSHSASLSRRSSTASLRSNINVLNFDSVPTPVPSDLFELAAEALSSASSTCSDASSEKDPLEDADDHLWVYEDELDRNGDAVAGDGAHNRACGSPRVEKDGHEEEEGLIENEGGPSIIDSFGLVGHEAGAGDDDREGGTSLGIQHDPGLLIDEDRPASSEPSLLSQNDRSQDNSDIAPSIDKCELPSTQPEDGPTPRTVLPDPASFQPTSIEDSPPSLTSDSQSDDDDGQGTSAFEVIVVSFPPSTKPTTTPAEPWPPSPQLETIFEESSTAAASPCLLVHDLAREDSTGSSSEELPYVDANESDLAFIEEVVPDPMSIPLPEDEDSDLDDFQDFDVHIIVPTPPGDERTDSGDDSQSCVAVLPDPLAIPLPLENQKELEDLMEPTAQASVSQPPIVTTEVVHNEPCLTDGEDDERAVNSDLEYADADSRLTSPAQASVALTPVVIHVQLQEAGYEPVVVPVPVEQGSSSKPLSSLQHSDADTDPSYSLPGAFEYQALPDTRALVAADDAPESEHPGEEQSIQQVAILDAAPQPFSDAISRSISSESQCMSSLSAVTQLKTFESQIPFPPHNSIPIAPPTSEPTPPNVLTAEPTVDSELEPKALVQTAGAALENDEPDSIAPTPELTLTPATPSLEEISQTLTEVFIKQQVLTNGCLGLSLSPELEIIQTPVSPSSISLEDVRVVQSVEVDRRLDDGVHVAGSEDATGEDKYGMEHAPEKPKLEIDISSGDSLFSDELLSALISSVSPSFPDRPFSITRSTSFGNSPTISRSSSSSSSPSSSDKYRQWSRSGTALPFSGRDYDRPRYLSSPYMPPNSPSTPSSSRLSVSADSPFTSSRGLGLSTSTAENDPSDSRAPRPQVRFVTSDSSASSGTSQDASQDADDEPVPSSPLLTRFKSIFRTILPLQHDGQGHENS</sequence>
<feature type="compositionally biased region" description="Polar residues" evidence="1">
    <location>
        <begin position="994"/>
        <end position="1005"/>
    </location>
</feature>
<feature type="region of interest" description="Disordered" evidence="1">
    <location>
        <begin position="936"/>
        <end position="960"/>
    </location>
</feature>
<accession>A8NVA7</accession>
<evidence type="ECO:0000313" key="2">
    <source>
        <dbReference type="EMBL" id="EAU85211.1"/>
    </source>
</evidence>
<feature type="compositionally biased region" description="Low complexity" evidence="1">
    <location>
        <begin position="479"/>
        <end position="488"/>
    </location>
</feature>
<gene>
    <name evidence="2" type="ORF">CC1G_06227</name>
</gene>
<feature type="region of interest" description="Disordered" evidence="1">
    <location>
        <begin position="994"/>
        <end position="1129"/>
    </location>
</feature>
<evidence type="ECO:0000256" key="1">
    <source>
        <dbReference type="SAM" id="MobiDB-lite"/>
    </source>
</evidence>
<feature type="compositionally biased region" description="Polar residues" evidence="1">
    <location>
        <begin position="110"/>
        <end position="120"/>
    </location>
</feature>
<name>A8NVA7_COPC7</name>
<feature type="compositionally biased region" description="Low complexity" evidence="1">
    <location>
        <begin position="1055"/>
        <end position="1082"/>
    </location>
</feature>
<feature type="compositionally biased region" description="Low complexity" evidence="1">
    <location>
        <begin position="1101"/>
        <end position="1115"/>
    </location>
</feature>
<feature type="compositionally biased region" description="Low complexity" evidence="1">
    <location>
        <begin position="1006"/>
        <end position="1018"/>
    </location>
</feature>
<dbReference type="OrthoDB" id="2966809at2759"/>
<feature type="compositionally biased region" description="Low complexity" evidence="1">
    <location>
        <begin position="449"/>
        <end position="458"/>
    </location>
</feature>
<dbReference type="KEGG" id="cci:CC1G_06227"/>
<dbReference type="GeneID" id="6013186"/>